<proteinExistence type="predicted"/>
<protein>
    <submittedName>
        <fullName evidence="1">Uncharacterized protein</fullName>
    </submittedName>
</protein>
<dbReference type="AlphaFoldDB" id="A0AAD7IMT9"/>
<gene>
    <name evidence="1" type="ORF">B0H16DRAFT_979620</name>
</gene>
<name>A0AAD7IMT9_9AGAR</name>
<dbReference type="Proteomes" id="UP001215598">
    <property type="component" value="Unassembled WGS sequence"/>
</dbReference>
<accession>A0AAD7IMT9</accession>
<evidence type="ECO:0000313" key="1">
    <source>
        <dbReference type="EMBL" id="KAJ7745046.1"/>
    </source>
</evidence>
<evidence type="ECO:0000313" key="2">
    <source>
        <dbReference type="Proteomes" id="UP001215598"/>
    </source>
</evidence>
<dbReference type="EMBL" id="JARKIB010000084">
    <property type="protein sequence ID" value="KAJ7745046.1"/>
    <property type="molecule type" value="Genomic_DNA"/>
</dbReference>
<reference evidence="1" key="1">
    <citation type="submission" date="2023-03" db="EMBL/GenBank/DDBJ databases">
        <title>Massive genome expansion in bonnet fungi (Mycena s.s.) driven by repeated elements and novel gene families across ecological guilds.</title>
        <authorList>
            <consortium name="Lawrence Berkeley National Laboratory"/>
            <person name="Harder C.B."/>
            <person name="Miyauchi S."/>
            <person name="Viragh M."/>
            <person name="Kuo A."/>
            <person name="Thoen E."/>
            <person name="Andreopoulos B."/>
            <person name="Lu D."/>
            <person name="Skrede I."/>
            <person name="Drula E."/>
            <person name="Henrissat B."/>
            <person name="Morin E."/>
            <person name="Kohler A."/>
            <person name="Barry K."/>
            <person name="LaButti K."/>
            <person name="Morin E."/>
            <person name="Salamov A."/>
            <person name="Lipzen A."/>
            <person name="Mereny Z."/>
            <person name="Hegedus B."/>
            <person name="Baldrian P."/>
            <person name="Stursova M."/>
            <person name="Weitz H."/>
            <person name="Taylor A."/>
            <person name="Grigoriev I.V."/>
            <person name="Nagy L.G."/>
            <person name="Martin F."/>
            <person name="Kauserud H."/>
        </authorList>
    </citation>
    <scope>NUCLEOTIDE SEQUENCE</scope>
    <source>
        <strain evidence="1">CBHHK182m</strain>
    </source>
</reference>
<comment type="caution">
    <text evidence="1">The sequence shown here is derived from an EMBL/GenBank/DDBJ whole genome shotgun (WGS) entry which is preliminary data.</text>
</comment>
<keyword evidence="2" id="KW-1185">Reference proteome</keyword>
<organism evidence="1 2">
    <name type="scientific">Mycena metata</name>
    <dbReference type="NCBI Taxonomy" id="1033252"/>
    <lineage>
        <taxon>Eukaryota</taxon>
        <taxon>Fungi</taxon>
        <taxon>Dikarya</taxon>
        <taxon>Basidiomycota</taxon>
        <taxon>Agaricomycotina</taxon>
        <taxon>Agaricomycetes</taxon>
        <taxon>Agaricomycetidae</taxon>
        <taxon>Agaricales</taxon>
        <taxon>Marasmiineae</taxon>
        <taxon>Mycenaceae</taxon>
        <taxon>Mycena</taxon>
    </lineage>
</organism>
<sequence length="224" mass="25767">MEGTARTKIEDEFDGLTSLDELSYPSSIDTDFVPWIPHASTSDLLNFGDTSNLSERDRLLNEEIAALRHGNFFVYWALPMLRQGTERQRRAKETTINSYNSWLSFIGRREVIEASWFRRRPSPQLSMDELNHLSWTVRLPYAFVGIVRTATEARAAHTNLFAVVHRSLEMAEFPHAYLEAYLDELARDSWFPEAGEIDRNTWEALATGRDMICREMITSLSSLG</sequence>